<dbReference type="Proteomes" id="UP000529946">
    <property type="component" value="Unassembled WGS sequence"/>
</dbReference>
<dbReference type="AlphaFoldDB" id="A0A7W6JDA1"/>
<keyword evidence="2" id="KW-1185">Reference proteome</keyword>
<gene>
    <name evidence="1" type="ORF">GGR12_001886</name>
</gene>
<dbReference type="EMBL" id="JACIDM010000002">
    <property type="protein sequence ID" value="MBB4083020.1"/>
    <property type="molecule type" value="Genomic_DNA"/>
</dbReference>
<evidence type="ECO:0000313" key="2">
    <source>
        <dbReference type="Proteomes" id="UP000529946"/>
    </source>
</evidence>
<reference evidence="1 2" key="1">
    <citation type="submission" date="2020-08" db="EMBL/GenBank/DDBJ databases">
        <title>Genomic Encyclopedia of Type Strains, Phase IV (KMG-IV): sequencing the most valuable type-strain genomes for metagenomic binning, comparative biology and taxonomic classification.</title>
        <authorList>
            <person name="Goeker M."/>
        </authorList>
    </citation>
    <scope>NUCLEOTIDE SEQUENCE [LARGE SCALE GENOMIC DNA]</scope>
    <source>
        <strain evidence="1 2">DSM 23960</strain>
    </source>
</reference>
<sequence length="159" mass="16701">MSLVLGVLVLAAAIAGGNPITGDFRLVSRQSNGALMVDVNSVSKGPNGDMQARTAGILIVHWGAGAAAEREPETVAFVADLFVNCATEQVRTGDATVLDKDMNVMWEQPGDGLAYPVGNEADQDMVDFICGTEADRRSDGRTAYPDVRSAFISIAPSLT</sequence>
<proteinExistence type="predicted"/>
<comment type="caution">
    <text evidence="1">The sequence shown here is derived from an EMBL/GenBank/DDBJ whole genome shotgun (WGS) entry which is preliminary data.</text>
</comment>
<name>A0A7W6JDA1_9CAUL</name>
<accession>A0A7W6JDA1</accession>
<dbReference type="RefSeq" id="WP_183204154.1">
    <property type="nucleotide sequence ID" value="NZ_BAAAER010000001.1"/>
</dbReference>
<evidence type="ECO:0000313" key="1">
    <source>
        <dbReference type="EMBL" id="MBB4083020.1"/>
    </source>
</evidence>
<organism evidence="1 2">
    <name type="scientific">Brevundimonas lenta</name>
    <dbReference type="NCBI Taxonomy" id="424796"/>
    <lineage>
        <taxon>Bacteria</taxon>
        <taxon>Pseudomonadati</taxon>
        <taxon>Pseudomonadota</taxon>
        <taxon>Alphaproteobacteria</taxon>
        <taxon>Caulobacterales</taxon>
        <taxon>Caulobacteraceae</taxon>
        <taxon>Brevundimonas</taxon>
    </lineage>
</organism>
<protein>
    <submittedName>
        <fullName evidence="1">Uncharacterized protein</fullName>
    </submittedName>
</protein>